<feature type="region of interest" description="Disordered" evidence="1">
    <location>
        <begin position="130"/>
        <end position="244"/>
    </location>
</feature>
<evidence type="ECO:0000313" key="4">
    <source>
        <dbReference type="EMBL" id="KAK2151714.1"/>
    </source>
</evidence>
<feature type="signal peptide" evidence="3">
    <location>
        <begin position="1"/>
        <end position="18"/>
    </location>
</feature>
<keyword evidence="2" id="KW-0472">Membrane</keyword>
<comment type="caution">
    <text evidence="4">The sequence shown here is derived from an EMBL/GenBank/DDBJ whole genome shotgun (WGS) entry which is preliminary data.</text>
</comment>
<evidence type="ECO:0000256" key="3">
    <source>
        <dbReference type="SAM" id="SignalP"/>
    </source>
</evidence>
<sequence>MIIWILLVFGELLSSASAKNKMETKADDQLAKGLLIFGYVCFALGGILIVIGFARLIWWAWFVKRNESRRRKFANPNFYSYYKDPWLRAPSMASLASGTRVKSGDADPDTDSLRVDTDAIYAQPVDATPRTLYLHPEPEPELSQTESQIYAEPTNGNGSDGHHVYSVPQKQNSRGVPVTSIDEEPGNPSLPARRYGSDVSGSLTEADRLSMREISYVEPPADYSPSRSQSAARTAESRGVACNSGHLREGDGDYINSPSRLSGSDLYYTAVFKDSSGSEVNRFPVAPPNGSVKSMKSLYQYMVTNEPCALEDEINYTFVSSFH</sequence>
<evidence type="ECO:0000313" key="5">
    <source>
        <dbReference type="Proteomes" id="UP001208570"/>
    </source>
</evidence>
<feature type="chain" id="PRO_5042292759" evidence="3">
    <location>
        <begin position="19"/>
        <end position="323"/>
    </location>
</feature>
<keyword evidence="2" id="KW-1133">Transmembrane helix</keyword>
<organism evidence="4 5">
    <name type="scientific">Paralvinella palmiformis</name>
    <dbReference type="NCBI Taxonomy" id="53620"/>
    <lineage>
        <taxon>Eukaryota</taxon>
        <taxon>Metazoa</taxon>
        <taxon>Spiralia</taxon>
        <taxon>Lophotrochozoa</taxon>
        <taxon>Annelida</taxon>
        <taxon>Polychaeta</taxon>
        <taxon>Sedentaria</taxon>
        <taxon>Canalipalpata</taxon>
        <taxon>Terebellida</taxon>
        <taxon>Terebelliformia</taxon>
        <taxon>Alvinellidae</taxon>
        <taxon>Paralvinella</taxon>
    </lineage>
</organism>
<gene>
    <name evidence="4" type="ORF">LSH36_353g00032</name>
</gene>
<evidence type="ECO:0000256" key="2">
    <source>
        <dbReference type="SAM" id="Phobius"/>
    </source>
</evidence>
<accession>A0AAD9JEI4</accession>
<feature type="transmembrane region" description="Helical" evidence="2">
    <location>
        <begin position="34"/>
        <end position="62"/>
    </location>
</feature>
<proteinExistence type="predicted"/>
<dbReference type="EMBL" id="JAODUP010000353">
    <property type="protein sequence ID" value="KAK2151714.1"/>
    <property type="molecule type" value="Genomic_DNA"/>
</dbReference>
<evidence type="ECO:0000256" key="1">
    <source>
        <dbReference type="SAM" id="MobiDB-lite"/>
    </source>
</evidence>
<dbReference type="Proteomes" id="UP001208570">
    <property type="component" value="Unassembled WGS sequence"/>
</dbReference>
<keyword evidence="5" id="KW-1185">Reference proteome</keyword>
<reference evidence="4" key="1">
    <citation type="journal article" date="2023" name="Mol. Biol. Evol.">
        <title>Third-Generation Sequencing Reveals the Adaptive Role of the Epigenome in Three Deep-Sea Polychaetes.</title>
        <authorList>
            <person name="Perez M."/>
            <person name="Aroh O."/>
            <person name="Sun Y."/>
            <person name="Lan Y."/>
            <person name="Juniper S.K."/>
            <person name="Young C.R."/>
            <person name="Angers B."/>
            <person name="Qian P.Y."/>
        </authorList>
    </citation>
    <scope>NUCLEOTIDE SEQUENCE</scope>
    <source>
        <strain evidence="4">P08H-3</strain>
    </source>
</reference>
<dbReference type="AlphaFoldDB" id="A0AAD9JEI4"/>
<keyword evidence="2" id="KW-0812">Transmembrane</keyword>
<keyword evidence="3" id="KW-0732">Signal</keyword>
<protein>
    <submittedName>
        <fullName evidence="4">Uncharacterized protein</fullName>
    </submittedName>
</protein>
<name>A0AAD9JEI4_9ANNE</name>